<dbReference type="OrthoDB" id="629407at2759"/>
<evidence type="ECO:0000256" key="15">
    <source>
        <dbReference type="RuleBase" id="RU363035"/>
    </source>
</evidence>
<feature type="compositionally biased region" description="Basic and acidic residues" evidence="16">
    <location>
        <begin position="101"/>
        <end position="116"/>
    </location>
</feature>
<dbReference type="InterPro" id="IPR009080">
    <property type="entry name" value="tRNAsynth_Ia_anticodon-bd"/>
</dbReference>
<dbReference type="Pfam" id="PF08264">
    <property type="entry name" value="Anticodon_1"/>
    <property type="match status" value="1"/>
</dbReference>
<keyword evidence="9 15" id="KW-0648">Protein biosynthesis</keyword>
<feature type="compositionally biased region" description="Basic and acidic residues" evidence="16">
    <location>
        <begin position="70"/>
        <end position="87"/>
    </location>
</feature>
<reference evidence="19" key="1">
    <citation type="submission" date="2022-07" db="EMBL/GenBank/DDBJ databases">
        <title>Phylogenomic reconstructions and comparative analyses of Kickxellomycotina fungi.</title>
        <authorList>
            <person name="Reynolds N.K."/>
            <person name="Stajich J.E."/>
            <person name="Barry K."/>
            <person name="Grigoriev I.V."/>
            <person name="Crous P."/>
            <person name="Smith M.E."/>
        </authorList>
    </citation>
    <scope>NUCLEOTIDE SEQUENCE</scope>
    <source>
        <strain evidence="19">NRRL 3115</strain>
    </source>
</reference>
<dbReference type="FunFam" id="3.40.50.620:FF:000020">
    <property type="entry name" value="Valine--tRNA ligase, mitochondrial"/>
    <property type="match status" value="1"/>
</dbReference>
<evidence type="ECO:0000256" key="4">
    <source>
        <dbReference type="ARBA" id="ARBA00013169"/>
    </source>
</evidence>
<dbReference type="SUPFAM" id="SSF50677">
    <property type="entry name" value="ValRS/IleRS/LeuRS editing domain"/>
    <property type="match status" value="1"/>
</dbReference>
<protein>
    <recommendedName>
        <fullName evidence="14">Probable valine--tRNA ligase, cytoplasmic</fullName>
        <ecNumber evidence="4">6.1.1.9</ecNumber>
    </recommendedName>
    <alternativeName>
        <fullName evidence="12">Valine--tRNA ligase, mitochondrial</fullName>
    </alternativeName>
    <alternativeName>
        <fullName evidence="11">Valyl-tRNA synthetase</fullName>
    </alternativeName>
</protein>
<keyword evidence="7 15" id="KW-0547">Nucleotide-binding</keyword>
<evidence type="ECO:0000256" key="11">
    <source>
        <dbReference type="ARBA" id="ARBA00029936"/>
    </source>
</evidence>
<dbReference type="SUPFAM" id="SSF52374">
    <property type="entry name" value="Nucleotidylyl transferase"/>
    <property type="match status" value="1"/>
</dbReference>
<dbReference type="InterPro" id="IPR002300">
    <property type="entry name" value="aa-tRNA-synth_Ia"/>
</dbReference>
<comment type="catalytic activity">
    <reaction evidence="13">
        <text>tRNA(Val) + L-valine + ATP = L-valyl-tRNA(Val) + AMP + diphosphate</text>
        <dbReference type="Rhea" id="RHEA:10704"/>
        <dbReference type="Rhea" id="RHEA-COMP:9672"/>
        <dbReference type="Rhea" id="RHEA-COMP:9708"/>
        <dbReference type="ChEBI" id="CHEBI:30616"/>
        <dbReference type="ChEBI" id="CHEBI:33019"/>
        <dbReference type="ChEBI" id="CHEBI:57762"/>
        <dbReference type="ChEBI" id="CHEBI:78442"/>
        <dbReference type="ChEBI" id="CHEBI:78537"/>
        <dbReference type="ChEBI" id="CHEBI:456215"/>
        <dbReference type="EC" id="6.1.1.9"/>
    </reaction>
</comment>
<dbReference type="CDD" id="cd07962">
    <property type="entry name" value="Anticodon_Ia_Val"/>
    <property type="match status" value="1"/>
</dbReference>
<dbReference type="CDD" id="cd00817">
    <property type="entry name" value="ValRS_core"/>
    <property type="match status" value="1"/>
</dbReference>
<dbReference type="GO" id="GO:0004832">
    <property type="term" value="F:valine-tRNA ligase activity"/>
    <property type="evidence" value="ECO:0007669"/>
    <property type="project" value="UniProtKB-EC"/>
</dbReference>
<dbReference type="Gene3D" id="3.90.740.10">
    <property type="entry name" value="Valyl/Leucyl/Isoleucyl-tRNA synthetase, editing domain"/>
    <property type="match status" value="1"/>
</dbReference>
<dbReference type="HAMAP" id="MF_02004">
    <property type="entry name" value="Val_tRNA_synth_type1"/>
    <property type="match status" value="1"/>
</dbReference>
<comment type="caution">
    <text evidence="19">The sequence shown here is derived from an EMBL/GenBank/DDBJ whole genome shotgun (WGS) entry which is preliminary data.</text>
</comment>
<keyword evidence="8 15" id="KW-0067">ATP-binding</keyword>
<dbReference type="InterPro" id="IPR014729">
    <property type="entry name" value="Rossmann-like_a/b/a_fold"/>
</dbReference>
<feature type="domain" description="Methionyl/Valyl/Leucyl/Isoleucyl-tRNA synthetase anticodon-binding" evidence="18">
    <location>
        <begin position="822"/>
        <end position="968"/>
    </location>
</feature>
<organism evidence="19 20">
    <name type="scientific">Coemansia spiralis</name>
    <dbReference type="NCBI Taxonomy" id="417178"/>
    <lineage>
        <taxon>Eukaryota</taxon>
        <taxon>Fungi</taxon>
        <taxon>Fungi incertae sedis</taxon>
        <taxon>Zoopagomycota</taxon>
        <taxon>Kickxellomycotina</taxon>
        <taxon>Kickxellomycetes</taxon>
        <taxon>Kickxellales</taxon>
        <taxon>Kickxellaceae</taxon>
        <taxon>Coemansia</taxon>
    </lineage>
</organism>
<dbReference type="InterPro" id="IPR033705">
    <property type="entry name" value="Anticodon_Ia_Val"/>
</dbReference>
<dbReference type="PRINTS" id="PR00986">
    <property type="entry name" value="TRNASYNTHVAL"/>
</dbReference>
<gene>
    <name evidence="19" type="primary">VAS1</name>
    <name evidence="19" type="ORF">GGI25_002844</name>
</gene>
<proteinExistence type="inferred from homology"/>
<dbReference type="GO" id="GO:0002161">
    <property type="term" value="F:aminoacyl-tRNA deacylase activity"/>
    <property type="evidence" value="ECO:0007669"/>
    <property type="project" value="InterPro"/>
</dbReference>
<evidence type="ECO:0000256" key="9">
    <source>
        <dbReference type="ARBA" id="ARBA00022917"/>
    </source>
</evidence>
<dbReference type="FunFam" id="1.10.730.10:FF:000009">
    <property type="entry name" value="Valine--tRNA ligase, mitochondrial"/>
    <property type="match status" value="1"/>
</dbReference>
<evidence type="ECO:0000256" key="16">
    <source>
        <dbReference type="SAM" id="MobiDB-lite"/>
    </source>
</evidence>
<evidence type="ECO:0000256" key="2">
    <source>
        <dbReference type="ARBA" id="ARBA00004496"/>
    </source>
</evidence>
<dbReference type="Pfam" id="PF00133">
    <property type="entry name" value="tRNA-synt_1"/>
    <property type="match status" value="1"/>
</dbReference>
<accession>A0A9W8KYP5</accession>
<dbReference type="PROSITE" id="PS00178">
    <property type="entry name" value="AA_TRNA_LIGASE_I"/>
    <property type="match status" value="1"/>
</dbReference>
<feature type="domain" description="Aminoacyl-tRNA synthetase class Ia" evidence="17">
    <location>
        <begin position="153"/>
        <end position="776"/>
    </location>
</feature>
<dbReference type="GO" id="GO:0005524">
    <property type="term" value="F:ATP binding"/>
    <property type="evidence" value="ECO:0007669"/>
    <property type="project" value="UniProtKB-KW"/>
</dbReference>
<dbReference type="AlphaFoldDB" id="A0A9W8KYP5"/>
<dbReference type="GO" id="GO:0005829">
    <property type="term" value="C:cytosol"/>
    <property type="evidence" value="ECO:0007669"/>
    <property type="project" value="TreeGrafter"/>
</dbReference>
<name>A0A9W8KYP5_9FUNG</name>
<feature type="region of interest" description="Disordered" evidence="16">
    <location>
        <begin position="1"/>
        <end position="122"/>
    </location>
</feature>
<keyword evidence="10 15" id="KW-0030">Aminoacyl-tRNA synthetase</keyword>
<dbReference type="SUPFAM" id="SSF47323">
    <property type="entry name" value="Anticodon-binding domain of a subclass of class I aminoacyl-tRNA synthetases"/>
    <property type="match status" value="1"/>
</dbReference>
<evidence type="ECO:0000259" key="17">
    <source>
        <dbReference type="Pfam" id="PF00133"/>
    </source>
</evidence>
<dbReference type="GO" id="GO:0006438">
    <property type="term" value="P:valyl-tRNA aminoacylation"/>
    <property type="evidence" value="ECO:0007669"/>
    <property type="project" value="InterPro"/>
</dbReference>
<evidence type="ECO:0000256" key="1">
    <source>
        <dbReference type="ARBA" id="ARBA00004173"/>
    </source>
</evidence>
<feature type="compositionally biased region" description="Polar residues" evidence="16">
    <location>
        <begin position="57"/>
        <end position="69"/>
    </location>
</feature>
<evidence type="ECO:0000256" key="13">
    <source>
        <dbReference type="ARBA" id="ARBA00047552"/>
    </source>
</evidence>
<evidence type="ECO:0000256" key="8">
    <source>
        <dbReference type="ARBA" id="ARBA00022840"/>
    </source>
</evidence>
<dbReference type="InterPro" id="IPR013155">
    <property type="entry name" value="M/V/L/I-tRNA-synth_anticd-bd"/>
</dbReference>
<comment type="similarity">
    <text evidence="3 15">Belongs to the class-I aminoacyl-tRNA synthetase family.</text>
</comment>
<dbReference type="InterPro" id="IPR009008">
    <property type="entry name" value="Val/Leu/Ile-tRNA-synth_edit"/>
</dbReference>
<dbReference type="EC" id="6.1.1.9" evidence="4"/>
<dbReference type="EMBL" id="JANBTW010000027">
    <property type="protein sequence ID" value="KAJ2677892.1"/>
    <property type="molecule type" value="Genomic_DNA"/>
</dbReference>
<comment type="subcellular location">
    <subcellularLocation>
        <location evidence="2">Cytoplasm</location>
    </subcellularLocation>
    <subcellularLocation>
        <location evidence="1">Mitochondrion</location>
    </subcellularLocation>
</comment>
<evidence type="ECO:0000256" key="7">
    <source>
        <dbReference type="ARBA" id="ARBA00022741"/>
    </source>
</evidence>
<evidence type="ECO:0000313" key="20">
    <source>
        <dbReference type="Proteomes" id="UP001151518"/>
    </source>
</evidence>
<evidence type="ECO:0000256" key="14">
    <source>
        <dbReference type="ARBA" id="ARBA00072234"/>
    </source>
</evidence>
<dbReference type="FunFam" id="3.40.50.620:FF:000078">
    <property type="entry name" value="Valine--tRNA ligase, mitochondrial"/>
    <property type="match status" value="1"/>
</dbReference>
<dbReference type="GO" id="GO:0005739">
    <property type="term" value="C:mitochondrion"/>
    <property type="evidence" value="ECO:0007669"/>
    <property type="project" value="UniProtKB-SubCell"/>
</dbReference>
<evidence type="ECO:0000259" key="18">
    <source>
        <dbReference type="Pfam" id="PF08264"/>
    </source>
</evidence>
<dbReference type="Gene3D" id="1.10.730.10">
    <property type="entry name" value="Isoleucyl-tRNA Synthetase, Domain 1"/>
    <property type="match status" value="1"/>
</dbReference>
<dbReference type="Proteomes" id="UP001151518">
    <property type="component" value="Unassembled WGS sequence"/>
</dbReference>
<dbReference type="PANTHER" id="PTHR11946:SF109">
    <property type="entry name" value="VALINE--TRNA LIGASE"/>
    <property type="match status" value="1"/>
</dbReference>
<keyword evidence="6 15" id="KW-0436">Ligase</keyword>
<sequence length="1105" mass="123704">MRFYSKFQIMSAENEPQAPAPAPAPVPAPASAVSGPVGESIAATGTTASSDGTSPAQSGTTTPSTLAKSKNQEKNDAKRKAKMEKFLKKQGAMKPSGSSDSDAKKEKKSKEKDTKSTPKPKAAFVVTTPVGEKKDMIQPMAASYDPVAVESSWYEWWEKQKFFEPKTGSNGEISDKGKFVVTAPPPNVTGKLHIGHALFIAVQDTLVRWNRMRGLTTLFVPGTDHAGISTQSVVEKQIWKHEQKTRHDYGREALVNRIWDWKKEYGATILHQMRRLGTSFDWSRERFTLDELLTRATRETFVRLFDDGIIYRSNRLVNWCHHLNTSLSNLEVDQKNLPGRTLMNVPGYPAEEKFEFGVLVHFAYEVEDTNERIVVATTRIETMVGDTAIAVHPDDKRYKHLHGKFVRHPFVDRRIPIVTDAMAVDMEFGTGAVKITPAHDFNDWEVGKRQNLEFINILNEDGTYNKNAGPYCGMLRFHVRRKIVSDLKDKGLYVDTTDNPMQVPVCKSTGDVIEPLMKPQWWVKCEVLAKPAIQAVRNGDLQITPPESERDWFHWLENIKDWCISRQLWWGHRIPAYFVRIVGQCNDPSDSAYWVAGRDLDEATKRAKDKFPGVEFELEQDPDVLDTWFSSGLWPFAVMGWPNNTDDFKKYYPTSLLETGWDIIFFWVARMVMLGIYLTGKSPFAKVFCHAMIRDAHGRKMSKSIGNVIDPIDVVTGISLEGLHAKLAYGNLSPNEVKKAKEGQSKDFPAGIPECGADALRFALGAYPIANRDINLDIMRVDGYRKFCNKLWNATRFALIKLGDNFVPSAEAALTGRESLAERWILHRLNIAVSNTNAALGSINTMAATTAIHGFWLYDLCDVYIEYIKPITAPDADPDARCSAQQTLYTCLDQGLRLLHPLMPFVTEELWQRLPRRKSEAAPSICIAAYPEPRADYEDSRAEADFELAMSIAKAGRSLTADYNILSRSTFYISTSSDSSYGLVSAQVDGISTLIKGCENITALKPSEAVPAGCAVFPINDEVSMHLLVRGSVDIDHEIGKIESKISKTLKLKSGLEAKTNAANYAQIVPEEVRNANASKLNNYDTEIEALQRAIKTFLTLKGDN</sequence>
<dbReference type="Gene3D" id="3.40.50.620">
    <property type="entry name" value="HUPs"/>
    <property type="match status" value="2"/>
</dbReference>
<dbReference type="FunFam" id="3.90.740.10:FF:000005">
    <property type="entry name" value="Valine--tRNA ligase, mitochondrial"/>
    <property type="match status" value="1"/>
</dbReference>
<dbReference type="NCBIfam" id="TIGR00422">
    <property type="entry name" value="valS"/>
    <property type="match status" value="1"/>
</dbReference>
<dbReference type="Gene3D" id="1.10.287.380">
    <property type="entry name" value="Valyl-tRNA synthetase, C-terminal domain"/>
    <property type="match status" value="1"/>
</dbReference>
<feature type="compositionally biased region" description="Low complexity" evidence="16">
    <location>
        <begin position="29"/>
        <end position="56"/>
    </location>
</feature>
<feature type="compositionally biased region" description="Pro residues" evidence="16">
    <location>
        <begin position="18"/>
        <end position="28"/>
    </location>
</feature>
<evidence type="ECO:0000256" key="3">
    <source>
        <dbReference type="ARBA" id="ARBA00005594"/>
    </source>
</evidence>
<evidence type="ECO:0000256" key="6">
    <source>
        <dbReference type="ARBA" id="ARBA00022598"/>
    </source>
</evidence>
<keyword evidence="5" id="KW-0963">Cytoplasm</keyword>
<dbReference type="InterPro" id="IPR002303">
    <property type="entry name" value="Valyl-tRNA_ligase"/>
</dbReference>
<dbReference type="InterPro" id="IPR001412">
    <property type="entry name" value="aa-tRNA-synth_I_CS"/>
</dbReference>
<dbReference type="InterPro" id="IPR037118">
    <property type="entry name" value="Val-tRNA_synth_C_sf"/>
</dbReference>
<evidence type="ECO:0000256" key="12">
    <source>
        <dbReference type="ARBA" id="ARBA00040837"/>
    </source>
</evidence>
<evidence type="ECO:0000313" key="19">
    <source>
        <dbReference type="EMBL" id="KAJ2677892.1"/>
    </source>
</evidence>
<dbReference type="PANTHER" id="PTHR11946">
    <property type="entry name" value="VALYL-TRNA SYNTHETASES"/>
    <property type="match status" value="1"/>
</dbReference>
<evidence type="ECO:0000256" key="5">
    <source>
        <dbReference type="ARBA" id="ARBA00022490"/>
    </source>
</evidence>
<evidence type="ECO:0000256" key="10">
    <source>
        <dbReference type="ARBA" id="ARBA00023146"/>
    </source>
</evidence>
<dbReference type="NCBIfam" id="NF004349">
    <property type="entry name" value="PRK05729.1"/>
    <property type="match status" value="1"/>
</dbReference>